<feature type="domain" description="Methyltransferase" evidence="2">
    <location>
        <begin position="143"/>
        <end position="241"/>
    </location>
</feature>
<dbReference type="Gene3D" id="3.40.50.150">
    <property type="entry name" value="Vaccinia Virus protein VP39"/>
    <property type="match status" value="1"/>
</dbReference>
<reference evidence="4" key="1">
    <citation type="submission" date="2025-08" db="UniProtKB">
        <authorList>
            <consortium name="RefSeq"/>
        </authorList>
    </citation>
    <scope>IDENTIFICATION</scope>
    <source>
        <tissue evidence="4">Sperm</tissue>
    </source>
</reference>
<dbReference type="InterPro" id="IPR029063">
    <property type="entry name" value="SAM-dependent_MTases_sf"/>
</dbReference>
<accession>A0AAJ7WP63</accession>
<evidence type="ECO:0000313" key="3">
    <source>
        <dbReference type="Proteomes" id="UP001318040"/>
    </source>
</evidence>
<dbReference type="KEGG" id="pmrn:116939863"/>
<dbReference type="InterPro" id="IPR025714">
    <property type="entry name" value="Methyltranfer_dom"/>
</dbReference>
<feature type="compositionally biased region" description="Polar residues" evidence="1">
    <location>
        <begin position="294"/>
        <end position="312"/>
    </location>
</feature>
<dbReference type="Pfam" id="PF13679">
    <property type="entry name" value="Methyltransf_32"/>
    <property type="match status" value="2"/>
</dbReference>
<feature type="domain" description="Methyltransferase" evidence="2">
    <location>
        <begin position="388"/>
        <end position="458"/>
    </location>
</feature>
<dbReference type="CTD" id="84190"/>
<sequence length="643" mass="70174">MSENGETRLPMLQQTKAALSRSWGFVSRHLSVSEAHTVEFYSRGLWRSYLGDAEPQTVQLLLMRDSKVMNLGQAGTPREGGGAQGIGGTSSAVMDIEHFLHEAQSHTLPGLGICVSTDEAFTMFGADGSVGIPVRPEDFMSTKKSHEVELMSRMVVTLALKCNVSQVIDLGSGKGYLSSYLSMQFGLRVFGIDSSAVNTRGAAERNRKLGKFWKGYKKRASKPEEKSAACSPGPNDKSNSCKQQTRGAVIKLETANDFSSSSTIEVCVCKQGSFCNEGTVNGCKETSSDEHTQSYENGSSLTESMQNKSAGTNVKPEEGLAASSELNYFFNNREGVALSIGTDVSPEGDLLLKELTEITEVQDLRPKDMSVEERARRKQVNLEAKSSKEGGVNAQTLLTCWITPDTEIEQLITGMETGLLVGLHTCGDLAATTLRLFAGRAALRGVCSVGCCYHLLTEPSQLHSSPAADDGSRAYGFPMSDHLKSLHCTIGRNSRMSACLAPERVTSGKGLLTESLFYRAVLQVLIEDHYGSLSSTKRVGKTYGKSTSFLDYTRKALQKLELDDSKLSDADIQDYYSKFLPRLPEMEAFNMLKVILAPCIEGIILMDRLCFLLEQDCVSQAALVQMFHPLTSPRCYALVATRR</sequence>
<name>A0AAJ7WP63_PETMA</name>
<dbReference type="AlphaFoldDB" id="A0AAJ7WP63"/>
<proteinExistence type="predicted"/>
<feature type="region of interest" description="Disordered" evidence="1">
    <location>
        <begin position="283"/>
        <end position="314"/>
    </location>
</feature>
<keyword evidence="3" id="KW-1185">Reference proteome</keyword>
<dbReference type="PANTHER" id="PTHR12496:SF9">
    <property type="entry name" value="METHYLTRANSFERASE-LIKE PROTEIN 25-RELATED"/>
    <property type="match status" value="1"/>
</dbReference>
<dbReference type="PANTHER" id="PTHR12496">
    <property type="entry name" value="CGI-41 METHYLTRANSFERASE"/>
    <property type="match status" value="1"/>
</dbReference>
<dbReference type="SUPFAM" id="SSF53335">
    <property type="entry name" value="S-adenosyl-L-methionine-dependent methyltransferases"/>
    <property type="match status" value="1"/>
</dbReference>
<gene>
    <name evidence="4" type="primary">METTL25</name>
</gene>
<protein>
    <submittedName>
        <fullName evidence="4">Methyltransferase-like protein 25 isoform X1</fullName>
    </submittedName>
</protein>
<dbReference type="Proteomes" id="UP001318040">
    <property type="component" value="Chromosome 7"/>
</dbReference>
<dbReference type="InterPro" id="IPR052220">
    <property type="entry name" value="METTL25"/>
</dbReference>
<dbReference type="RefSeq" id="XP_032804682.1">
    <property type="nucleotide sequence ID" value="XM_032948791.1"/>
</dbReference>
<evidence type="ECO:0000256" key="1">
    <source>
        <dbReference type="SAM" id="MobiDB-lite"/>
    </source>
</evidence>
<organism evidence="3 4">
    <name type="scientific">Petromyzon marinus</name>
    <name type="common">Sea lamprey</name>
    <dbReference type="NCBI Taxonomy" id="7757"/>
    <lineage>
        <taxon>Eukaryota</taxon>
        <taxon>Metazoa</taxon>
        <taxon>Chordata</taxon>
        <taxon>Craniata</taxon>
        <taxon>Vertebrata</taxon>
        <taxon>Cyclostomata</taxon>
        <taxon>Hyperoartia</taxon>
        <taxon>Petromyzontiformes</taxon>
        <taxon>Petromyzontidae</taxon>
        <taxon>Petromyzon</taxon>
    </lineage>
</organism>
<feature type="region of interest" description="Disordered" evidence="1">
    <location>
        <begin position="223"/>
        <end position="242"/>
    </location>
</feature>
<evidence type="ECO:0000259" key="2">
    <source>
        <dbReference type="Pfam" id="PF13679"/>
    </source>
</evidence>
<evidence type="ECO:0000313" key="4">
    <source>
        <dbReference type="RefSeq" id="XP_032804682.1"/>
    </source>
</evidence>